<organism evidence="4 5">
    <name type="scientific">Mycena belliarum</name>
    <dbReference type="NCBI Taxonomy" id="1033014"/>
    <lineage>
        <taxon>Eukaryota</taxon>
        <taxon>Fungi</taxon>
        <taxon>Dikarya</taxon>
        <taxon>Basidiomycota</taxon>
        <taxon>Agaricomycotina</taxon>
        <taxon>Agaricomycetes</taxon>
        <taxon>Agaricomycetidae</taxon>
        <taxon>Agaricales</taxon>
        <taxon>Marasmiineae</taxon>
        <taxon>Mycenaceae</taxon>
        <taxon>Mycena</taxon>
    </lineage>
</organism>
<proteinExistence type="predicted"/>
<feature type="domain" description="DUF1279" evidence="3">
    <location>
        <begin position="75"/>
        <end position="182"/>
    </location>
</feature>
<keyword evidence="5" id="KW-1185">Reference proteome</keyword>
<dbReference type="Proteomes" id="UP001222325">
    <property type="component" value="Unassembled WGS sequence"/>
</dbReference>
<name>A0AAD6TTQ6_9AGAR</name>
<evidence type="ECO:0000256" key="2">
    <source>
        <dbReference type="SAM" id="Phobius"/>
    </source>
</evidence>
<dbReference type="PANTHER" id="PTHR21377">
    <property type="entry name" value="PROTEIN FAM210B, MITOCHONDRIAL"/>
    <property type="match status" value="1"/>
</dbReference>
<feature type="transmembrane region" description="Helical" evidence="2">
    <location>
        <begin position="84"/>
        <end position="107"/>
    </location>
</feature>
<gene>
    <name evidence="4" type="ORF">B0H15DRAFT_531610</name>
</gene>
<dbReference type="InterPro" id="IPR045866">
    <property type="entry name" value="FAM210A/B-like"/>
</dbReference>
<keyword evidence="2" id="KW-0472">Membrane</keyword>
<reference evidence="4" key="1">
    <citation type="submission" date="2023-03" db="EMBL/GenBank/DDBJ databases">
        <title>Massive genome expansion in bonnet fungi (Mycena s.s.) driven by repeated elements and novel gene families across ecological guilds.</title>
        <authorList>
            <consortium name="Lawrence Berkeley National Laboratory"/>
            <person name="Harder C.B."/>
            <person name="Miyauchi S."/>
            <person name="Viragh M."/>
            <person name="Kuo A."/>
            <person name="Thoen E."/>
            <person name="Andreopoulos B."/>
            <person name="Lu D."/>
            <person name="Skrede I."/>
            <person name="Drula E."/>
            <person name="Henrissat B."/>
            <person name="Morin E."/>
            <person name="Kohler A."/>
            <person name="Barry K."/>
            <person name="LaButti K."/>
            <person name="Morin E."/>
            <person name="Salamov A."/>
            <person name="Lipzen A."/>
            <person name="Mereny Z."/>
            <person name="Hegedus B."/>
            <person name="Baldrian P."/>
            <person name="Stursova M."/>
            <person name="Weitz H."/>
            <person name="Taylor A."/>
            <person name="Grigoriev I.V."/>
            <person name="Nagy L.G."/>
            <person name="Martin F."/>
            <person name="Kauserud H."/>
        </authorList>
    </citation>
    <scope>NUCLEOTIDE SEQUENCE</scope>
    <source>
        <strain evidence="4">CBHHK173m</strain>
    </source>
</reference>
<dbReference type="GO" id="GO:0005739">
    <property type="term" value="C:mitochondrion"/>
    <property type="evidence" value="ECO:0007669"/>
    <property type="project" value="TreeGrafter"/>
</dbReference>
<evidence type="ECO:0000259" key="3">
    <source>
        <dbReference type="Pfam" id="PF06916"/>
    </source>
</evidence>
<keyword evidence="2" id="KW-0812">Transmembrane</keyword>
<sequence>MMVRRFLARMPLLRSPVLLPLFRPLRPSLASQLPLTATPRTSNSRLFNHFPARLTTSPPPESDSSSLPPDATRYQRLKHLFKSYGWYALGVYLVLSVLDFGVAFGLINIIGAEYVERLTTSAKGFALGMLRSKPPEPGLDEMDPAPANAGHEGLYAMLLLAYTVHKTLFLPVRVGLTAGLTPSLVGWLRRRGWAGGAGTVRAATHMRERLRNGKNRAPRGD</sequence>
<dbReference type="Pfam" id="PF06916">
    <property type="entry name" value="FAM210A-B_dom"/>
    <property type="match status" value="1"/>
</dbReference>
<protein>
    <recommendedName>
        <fullName evidence="3">DUF1279 domain-containing protein</fullName>
    </recommendedName>
</protein>
<keyword evidence="2" id="KW-1133">Transmembrane helix</keyword>
<dbReference type="EMBL" id="JARJCN010000063">
    <property type="protein sequence ID" value="KAJ7078934.1"/>
    <property type="molecule type" value="Genomic_DNA"/>
</dbReference>
<evidence type="ECO:0000256" key="1">
    <source>
        <dbReference type="SAM" id="MobiDB-lite"/>
    </source>
</evidence>
<evidence type="ECO:0000313" key="5">
    <source>
        <dbReference type="Proteomes" id="UP001222325"/>
    </source>
</evidence>
<evidence type="ECO:0000313" key="4">
    <source>
        <dbReference type="EMBL" id="KAJ7078934.1"/>
    </source>
</evidence>
<accession>A0AAD6TTQ6</accession>
<dbReference type="AlphaFoldDB" id="A0AAD6TTQ6"/>
<dbReference type="PANTHER" id="PTHR21377:SF0">
    <property type="entry name" value="PROTEIN FAM210B, MITOCHONDRIAL"/>
    <property type="match status" value="1"/>
</dbReference>
<comment type="caution">
    <text evidence="4">The sequence shown here is derived from an EMBL/GenBank/DDBJ whole genome shotgun (WGS) entry which is preliminary data.</text>
</comment>
<feature type="region of interest" description="Disordered" evidence="1">
    <location>
        <begin position="50"/>
        <end position="69"/>
    </location>
</feature>
<dbReference type="InterPro" id="IPR009688">
    <property type="entry name" value="FAM210A/B-like_dom"/>
</dbReference>